<dbReference type="PANTHER" id="PTHR34139">
    <property type="entry name" value="UPF0331 PROTEIN MJ0127"/>
    <property type="match status" value="1"/>
</dbReference>
<keyword evidence="5" id="KW-0378">Hydrolase</keyword>
<evidence type="ECO:0000313" key="7">
    <source>
        <dbReference type="Proteomes" id="UP001321825"/>
    </source>
</evidence>
<sequence length="108" mass="12389">MLDAGHRACQLSRDKRISELEPDSETALALTRLLEIIGEAAKQISPQTQSLDPQIPWRDIADTRNRIIHEYFDVDFTIIETIIVQDLPVLLPRLENLLHLLQKSDTTF</sequence>
<dbReference type="KEGG" id="mcau:MIT9_P2364"/>
<dbReference type="RefSeq" id="WP_317705165.1">
    <property type="nucleotide sequence ID" value="NZ_AP024714.1"/>
</dbReference>
<proteinExistence type="predicted"/>
<evidence type="ECO:0000256" key="5">
    <source>
        <dbReference type="ARBA" id="ARBA00022801"/>
    </source>
</evidence>
<evidence type="ECO:0000256" key="1">
    <source>
        <dbReference type="ARBA" id="ARBA00022553"/>
    </source>
</evidence>
<dbReference type="EMBL" id="AP024714">
    <property type="protein sequence ID" value="BCX82778.1"/>
    <property type="molecule type" value="Genomic_DNA"/>
</dbReference>
<evidence type="ECO:0000313" key="6">
    <source>
        <dbReference type="EMBL" id="BCX82778.1"/>
    </source>
</evidence>
<keyword evidence="3" id="KW-0540">Nuclease</keyword>
<dbReference type="Pfam" id="PF01934">
    <property type="entry name" value="HepT-like"/>
    <property type="match status" value="1"/>
</dbReference>
<protein>
    <recommendedName>
        <fullName evidence="8">DUF86 domain-containing protein</fullName>
    </recommendedName>
</protein>
<name>A0AAU9CS22_9GAMM</name>
<dbReference type="InterPro" id="IPR051813">
    <property type="entry name" value="HepT_RNase_toxin"/>
</dbReference>
<evidence type="ECO:0000256" key="4">
    <source>
        <dbReference type="ARBA" id="ARBA00022741"/>
    </source>
</evidence>
<dbReference type="AlphaFoldDB" id="A0AAU9CS22"/>
<dbReference type="PANTHER" id="PTHR34139:SF1">
    <property type="entry name" value="RNASE MJ1380-RELATED"/>
    <property type="match status" value="1"/>
</dbReference>
<dbReference type="InterPro" id="IPR008201">
    <property type="entry name" value="HepT-like"/>
</dbReference>
<evidence type="ECO:0000256" key="3">
    <source>
        <dbReference type="ARBA" id="ARBA00022722"/>
    </source>
</evidence>
<gene>
    <name evidence="6" type="ORF">MIT9_P2364</name>
</gene>
<keyword evidence="4" id="KW-0547">Nucleotide-binding</keyword>
<dbReference type="GO" id="GO:0110001">
    <property type="term" value="C:toxin-antitoxin complex"/>
    <property type="evidence" value="ECO:0007669"/>
    <property type="project" value="InterPro"/>
</dbReference>
<keyword evidence="2" id="KW-1277">Toxin-antitoxin system</keyword>
<dbReference type="GO" id="GO:0004540">
    <property type="term" value="F:RNA nuclease activity"/>
    <property type="evidence" value="ECO:0007669"/>
    <property type="project" value="InterPro"/>
</dbReference>
<dbReference type="GO" id="GO:0000166">
    <property type="term" value="F:nucleotide binding"/>
    <property type="evidence" value="ECO:0007669"/>
    <property type="project" value="UniProtKB-KW"/>
</dbReference>
<keyword evidence="1" id="KW-0597">Phosphoprotein</keyword>
<dbReference type="GO" id="GO:0016787">
    <property type="term" value="F:hydrolase activity"/>
    <property type="evidence" value="ECO:0007669"/>
    <property type="project" value="UniProtKB-KW"/>
</dbReference>
<reference evidence="7" key="1">
    <citation type="journal article" date="2024" name="Int. J. Syst. Evol. Microbiol.">
        <title>Methylomarinovum tepidoasis sp. nov., a moderately thermophilic methanotroph of the family Methylothermaceae isolated from a deep-sea hydrothermal field.</title>
        <authorList>
            <person name="Hirayama H."/>
            <person name="Takaki Y."/>
            <person name="Abe M."/>
            <person name="Miyazaki M."/>
            <person name="Uematsu K."/>
            <person name="Matsui Y."/>
            <person name="Takai K."/>
        </authorList>
    </citation>
    <scope>NUCLEOTIDE SEQUENCE [LARGE SCALE GENOMIC DNA]</scope>
    <source>
        <strain evidence="7">IT-9</strain>
    </source>
</reference>
<accession>A0AAU9CS22</accession>
<evidence type="ECO:0000256" key="2">
    <source>
        <dbReference type="ARBA" id="ARBA00022649"/>
    </source>
</evidence>
<organism evidence="6 7">
    <name type="scientific">Methylomarinovum caldicuralii</name>
    <dbReference type="NCBI Taxonomy" id="438856"/>
    <lineage>
        <taxon>Bacteria</taxon>
        <taxon>Pseudomonadati</taxon>
        <taxon>Pseudomonadota</taxon>
        <taxon>Gammaproteobacteria</taxon>
        <taxon>Methylococcales</taxon>
        <taxon>Methylothermaceae</taxon>
        <taxon>Methylomarinovum</taxon>
    </lineage>
</organism>
<evidence type="ECO:0008006" key="8">
    <source>
        <dbReference type="Google" id="ProtNLM"/>
    </source>
</evidence>
<dbReference type="Proteomes" id="UP001321825">
    <property type="component" value="Chromosome"/>
</dbReference>
<keyword evidence="7" id="KW-1185">Reference proteome</keyword>